<dbReference type="GO" id="GO:1990351">
    <property type="term" value="C:transporter complex"/>
    <property type="evidence" value="ECO:0007669"/>
    <property type="project" value="TreeGrafter"/>
</dbReference>
<dbReference type="InterPro" id="IPR050218">
    <property type="entry name" value="LptD"/>
</dbReference>
<dbReference type="GO" id="GO:0015920">
    <property type="term" value="P:lipopolysaccharide transport"/>
    <property type="evidence" value="ECO:0007669"/>
    <property type="project" value="InterPro"/>
</dbReference>
<dbReference type="GO" id="GO:0043165">
    <property type="term" value="P:Gram-negative-bacterium-type cell outer membrane assembly"/>
    <property type="evidence" value="ECO:0007669"/>
    <property type="project" value="UniProtKB-UniRule"/>
</dbReference>
<dbReference type="PANTHER" id="PTHR30189">
    <property type="entry name" value="LPS-ASSEMBLY PROTEIN"/>
    <property type="match status" value="1"/>
</dbReference>
<comment type="caution">
    <text evidence="4">Lacks conserved residue(s) required for the propagation of feature annotation.</text>
</comment>
<dbReference type="GO" id="GO:0009279">
    <property type="term" value="C:cell outer membrane"/>
    <property type="evidence" value="ECO:0007669"/>
    <property type="project" value="UniProtKB-SubCell"/>
</dbReference>
<keyword evidence="1 4" id="KW-0732">Signal</keyword>
<name>A0A512DQJ3_9PROT</name>
<dbReference type="AlphaFoldDB" id="A0A512DQJ3"/>
<dbReference type="EMBL" id="BJYZ01000012">
    <property type="protein sequence ID" value="GEO38734.1"/>
    <property type="molecule type" value="Genomic_DNA"/>
</dbReference>
<feature type="domain" description="Organic solvent tolerance-like N-terminal" evidence="5">
    <location>
        <begin position="53"/>
        <end position="100"/>
    </location>
</feature>
<accession>A0A512DQJ3</accession>
<keyword evidence="3 4" id="KW-0998">Cell outer membrane</keyword>
<keyword evidence="8" id="KW-1185">Reference proteome</keyword>
<dbReference type="Proteomes" id="UP000321523">
    <property type="component" value="Unassembled WGS sequence"/>
</dbReference>
<comment type="function">
    <text evidence="4">Involved in the assembly of lipopolysaccharide (LPS) at the surface of the outer membrane.</text>
</comment>
<gene>
    <name evidence="4 7" type="primary">lptD</name>
    <name evidence="7" type="ORF">SAE02_28820</name>
</gene>
<evidence type="ECO:0000313" key="8">
    <source>
        <dbReference type="Proteomes" id="UP000321523"/>
    </source>
</evidence>
<feature type="signal peptide" evidence="4">
    <location>
        <begin position="1"/>
        <end position="38"/>
    </location>
</feature>
<dbReference type="HAMAP" id="MF_01411">
    <property type="entry name" value="LPS_assembly_LptD"/>
    <property type="match status" value="1"/>
</dbReference>
<organism evidence="7 8">
    <name type="scientific">Skermanella aerolata</name>
    <dbReference type="NCBI Taxonomy" id="393310"/>
    <lineage>
        <taxon>Bacteria</taxon>
        <taxon>Pseudomonadati</taxon>
        <taxon>Pseudomonadota</taxon>
        <taxon>Alphaproteobacteria</taxon>
        <taxon>Rhodospirillales</taxon>
        <taxon>Azospirillaceae</taxon>
        <taxon>Skermanella</taxon>
    </lineage>
</organism>
<evidence type="ECO:0000259" key="5">
    <source>
        <dbReference type="Pfam" id="PF03968"/>
    </source>
</evidence>
<evidence type="ECO:0000256" key="4">
    <source>
        <dbReference type="HAMAP-Rule" id="MF_01411"/>
    </source>
</evidence>
<evidence type="ECO:0000256" key="3">
    <source>
        <dbReference type="ARBA" id="ARBA00023237"/>
    </source>
</evidence>
<evidence type="ECO:0000313" key="7">
    <source>
        <dbReference type="EMBL" id="GEO38734.1"/>
    </source>
</evidence>
<dbReference type="Pfam" id="PF04453">
    <property type="entry name" value="LptD"/>
    <property type="match status" value="1"/>
</dbReference>
<dbReference type="InterPro" id="IPR005653">
    <property type="entry name" value="OstA-like_N"/>
</dbReference>
<dbReference type="Gene3D" id="2.60.450.10">
    <property type="entry name" value="Lipopolysaccharide (LPS) transport protein A like domain"/>
    <property type="match status" value="1"/>
</dbReference>
<proteinExistence type="inferred from homology"/>
<comment type="caution">
    <text evidence="7">The sequence shown here is derived from an EMBL/GenBank/DDBJ whole genome shotgun (WGS) entry which is preliminary data.</text>
</comment>
<dbReference type="PANTHER" id="PTHR30189:SF1">
    <property type="entry name" value="LPS-ASSEMBLY PROTEIN LPTD"/>
    <property type="match status" value="1"/>
</dbReference>
<sequence precursor="true">MRNIGLKRPKRRLRNGFRGGLMALGMVAAVSIPAVALAQGGGDGGSNQPVLLNADELTYDETLGIVIASGDVELAQGDRLLLADRVTYNEKTSVVTATGNIRLLEPSGDVIFADYSELTNDLAQGFVQQVRVLLTDNSRVAGTEAERTDQGRYMRINRAVYSPCDLCESDPTRAPLWQLRANRVVHDKEEKEIVYRDARLEMFGIPVLYTPYFAHPDPSVDRKSGFLSPVFGYGGNLGTFGAVPYYWTIAPDKDLTLTPLFSSEDGVQMRAEWRQRFENGRLLLDGSIVNADRKTSSGAVKEDEWRGHLFGNGLFDLNDTWRTGFDLEKTSDRSYLRRYRISGEDILTSRAFIEGFRGRNYAVANAYQFDDLRENSENEPFVIPMAEAQLLGEPDSVLGGRWSLGLGLVGLQRSEGRDTQRASVEAGWQREFMADTGFITTVSGSLRSDAYYVTDYVRPDDPTGRGTTDTELRLFPQGQVTVRYPVARQIGSVQHVIEPVVSLTSSPVLEDQDDIPNEDSQDIELSPTNLFRTNRFPGVDRLDSGTRVTYGVNTGVYGFGGGFSEFFLGQSYQLSNNDDPALVASGLGKDYSDIVGRIRVSPGPYLDLQYDFQLAEENLEAQVQQFRISAGVPVLRAGANYYYRDRPTTGDTEPRREYLTTSLSSNFSEHWSVSVAQNRDLQATDNKLRSTSASLTYTDECFTFQIIGQRDNTVRSGEEGGDTVYFRLVFRNLGEVEAPILSGASTTSRTAS</sequence>
<evidence type="ECO:0000259" key="6">
    <source>
        <dbReference type="Pfam" id="PF04453"/>
    </source>
</evidence>
<feature type="domain" description="LptD C-terminal" evidence="6">
    <location>
        <begin position="306"/>
        <end position="671"/>
    </location>
</feature>
<dbReference type="Pfam" id="PF03968">
    <property type="entry name" value="LptD_N"/>
    <property type="match status" value="1"/>
</dbReference>
<comment type="subunit">
    <text evidence="4">Component of the lipopolysaccharide transport and assembly complex.</text>
</comment>
<evidence type="ECO:0000256" key="2">
    <source>
        <dbReference type="ARBA" id="ARBA00023136"/>
    </source>
</evidence>
<dbReference type="InterPro" id="IPR007543">
    <property type="entry name" value="LptD_C"/>
</dbReference>
<feature type="chain" id="PRO_5022276889" description="LPS-assembly protein LptD" evidence="4">
    <location>
        <begin position="39"/>
        <end position="752"/>
    </location>
</feature>
<keyword evidence="2 4" id="KW-0472">Membrane</keyword>
<dbReference type="InterPro" id="IPR020889">
    <property type="entry name" value="LipoPS_assembly_LptD"/>
</dbReference>
<evidence type="ECO:0000256" key="1">
    <source>
        <dbReference type="ARBA" id="ARBA00022729"/>
    </source>
</evidence>
<comment type="similarity">
    <text evidence="4">Belongs to the LptD family.</text>
</comment>
<comment type="subcellular location">
    <subcellularLocation>
        <location evidence="4">Cell outer membrane</location>
    </subcellularLocation>
</comment>
<reference evidence="7 8" key="1">
    <citation type="submission" date="2019-07" db="EMBL/GenBank/DDBJ databases">
        <title>Whole genome shotgun sequence of Skermanella aerolata NBRC 106429.</title>
        <authorList>
            <person name="Hosoyama A."/>
            <person name="Uohara A."/>
            <person name="Ohji S."/>
            <person name="Ichikawa N."/>
        </authorList>
    </citation>
    <scope>NUCLEOTIDE SEQUENCE [LARGE SCALE GENOMIC DNA]</scope>
    <source>
        <strain evidence="7 8">NBRC 106429</strain>
    </source>
</reference>
<protein>
    <recommendedName>
        <fullName evidence="4">LPS-assembly protein LptD</fullName>
    </recommendedName>
</protein>